<feature type="region of interest" description="Disordered" evidence="1">
    <location>
        <begin position="752"/>
        <end position="775"/>
    </location>
</feature>
<feature type="region of interest" description="Disordered" evidence="1">
    <location>
        <begin position="405"/>
        <end position="426"/>
    </location>
</feature>
<evidence type="ECO:0000256" key="2">
    <source>
        <dbReference type="SAM" id="Phobius"/>
    </source>
</evidence>
<feature type="region of interest" description="Disordered" evidence="1">
    <location>
        <begin position="850"/>
        <end position="898"/>
    </location>
</feature>
<feature type="compositionally biased region" description="Basic and acidic residues" evidence="1">
    <location>
        <begin position="508"/>
        <end position="528"/>
    </location>
</feature>
<dbReference type="Gene3D" id="2.60.40.10">
    <property type="entry name" value="Immunoglobulins"/>
    <property type="match status" value="3"/>
</dbReference>
<keyword evidence="6" id="KW-1185">Reference proteome</keyword>
<dbReference type="AlphaFoldDB" id="A0A0U5GSY7"/>
<evidence type="ECO:0000256" key="1">
    <source>
        <dbReference type="SAM" id="MobiDB-lite"/>
    </source>
</evidence>
<feature type="signal peptide" evidence="3">
    <location>
        <begin position="1"/>
        <end position="17"/>
    </location>
</feature>
<feature type="transmembrane region" description="Helical" evidence="2">
    <location>
        <begin position="432"/>
        <end position="453"/>
    </location>
</feature>
<dbReference type="InterPro" id="IPR006644">
    <property type="entry name" value="Cadg"/>
</dbReference>
<feature type="region of interest" description="Disordered" evidence="1">
    <location>
        <begin position="554"/>
        <end position="634"/>
    </location>
</feature>
<dbReference type="OrthoDB" id="10264738at2759"/>
<keyword evidence="3" id="KW-0732">Signal</keyword>
<feature type="chain" id="PRO_5006858181" description="Dystroglycan-type cadherin-like domain-containing protein" evidence="3">
    <location>
        <begin position="18"/>
        <end position="933"/>
    </location>
</feature>
<dbReference type="InterPro" id="IPR013783">
    <property type="entry name" value="Ig-like_fold"/>
</dbReference>
<dbReference type="OMA" id="VHSRAKH"/>
<feature type="region of interest" description="Disordered" evidence="1">
    <location>
        <begin position="488"/>
        <end position="536"/>
    </location>
</feature>
<dbReference type="GO" id="GO:0016020">
    <property type="term" value="C:membrane"/>
    <property type="evidence" value="ECO:0007669"/>
    <property type="project" value="InterPro"/>
</dbReference>
<reference evidence="6" key="1">
    <citation type="journal article" date="2016" name="Genome Announc.">
        <title>Draft genome sequences of fungus Aspergillus calidoustus.</title>
        <authorList>
            <person name="Horn F."/>
            <person name="Linde J."/>
            <person name="Mattern D.J."/>
            <person name="Walther G."/>
            <person name="Guthke R."/>
            <person name="Scherlach K."/>
            <person name="Martin K."/>
            <person name="Brakhage A.A."/>
            <person name="Petzke L."/>
            <person name="Valiante V."/>
        </authorList>
    </citation>
    <scope>NUCLEOTIDE SEQUENCE [LARGE SCALE GENOMIC DNA]</scope>
    <source>
        <strain evidence="6">SF006504</strain>
    </source>
</reference>
<dbReference type="Proteomes" id="UP000054771">
    <property type="component" value="Unassembled WGS sequence"/>
</dbReference>
<feature type="region of interest" description="Disordered" evidence="1">
    <location>
        <begin position="905"/>
        <end position="924"/>
    </location>
</feature>
<feature type="compositionally biased region" description="Basic and acidic residues" evidence="1">
    <location>
        <begin position="589"/>
        <end position="600"/>
    </location>
</feature>
<dbReference type="STRING" id="454130.A0A0U5GSY7"/>
<feature type="domain" description="Dystroglycan-type cadherin-like" evidence="4">
    <location>
        <begin position="128"/>
        <end position="228"/>
    </location>
</feature>
<name>A0A0U5GSY7_ASPCI</name>
<dbReference type="EMBL" id="CDMC01000007">
    <property type="protein sequence ID" value="CEN62122.1"/>
    <property type="molecule type" value="Genomic_DNA"/>
</dbReference>
<feature type="compositionally biased region" description="Basic and acidic residues" evidence="1">
    <location>
        <begin position="850"/>
        <end position="863"/>
    </location>
</feature>
<keyword evidence="2" id="KW-0472">Membrane</keyword>
<proteinExistence type="predicted"/>
<gene>
    <name evidence="5" type="ORF">ASPCAL08761</name>
</gene>
<sequence length="933" mass="102216">MALFALIFLSFLFAANANLAPNYPVNAQLPPVARISQPFKFIFSQGTFGGSDAETTYSLSNAPSWLEVNSTSRALSGTPRKEDAGSPTFDLVASDQTGSVSMQVTLIVTADEGPKIGKSLGPQLEEIGLTSSPSNLIVRSGDSFSISFDQETFINTRPSTFYYGTSYPDNAPLPSWIGFDQSSLRFYGTTPNIGPQSFNLNLVASDVSGFSAATTSFAITVSPHILAFKHSAQTLFVTGGKELTSPRFVDILALDGIKPADTALIETEIDAPDWLSIDRQYISFTGTPPPDGENENVTITVKDMYQDVATLVVSLQYSQFFHHGVDGFEAVIGQYFTYVFNTSALTDDSVQLDVDTEQQLSWLHYNRDNKTLFGQVPSDFDPDTYTIQLTAREGTAEETKKVNINIVTEENSQDKEGSPTGSGGSDEKKAGIIAMAVLIPLGCVAIVFLLLCCRRRRQRWAKQEKQGLEDKALPLAPGGPGLSHCQPFEGTAQGNLPAMGGVSQSDSKPPKLELEPWWNDNRERRNERTPGVPIIEDTFTNSTIEWDFIPLRESAQDENNPPEPLELSEEPASKPNRLSFQSSPRVRRGLSDRSGRREPLRSVQPRKSLKRNSALSSRSKRWSRRSSGISSISTGLPVRLSGAGHGAGGFGPPGHGSVKVSWQNTQASFQSEESSLGNLAPLFPRPPPRTRDGQDCSKRMSVRTVDHDSLTLSESDSLEAFVQGRAKSRHSSNPFIAGPINRRVPSSLRAALDRTRSNASRADSLHSATDNDDCRRRERPWSLALSGSVYTDDYRHSTYLSSLSEESLNVQPLATLKNGPSQSSLAQHYSKIIAPLPRFFSELSLNNGKRDKPGISQVADDHQNLTGPRRWSRSSPSLQNWRRLRKTPSASSIPYDAQTRRASMMWTAEQDSSDGRGLQREPTGSVLSDIAFV</sequence>
<dbReference type="SMART" id="SM00736">
    <property type="entry name" value="CADG"/>
    <property type="match status" value="3"/>
</dbReference>
<feature type="compositionally biased region" description="Polar residues" evidence="1">
    <location>
        <begin position="668"/>
        <end position="677"/>
    </location>
</feature>
<feature type="domain" description="Dystroglycan-type cadherin-like" evidence="4">
    <location>
        <begin position="20"/>
        <end position="115"/>
    </location>
</feature>
<dbReference type="Pfam" id="PF05345">
    <property type="entry name" value="He_PIG"/>
    <property type="match status" value="2"/>
</dbReference>
<evidence type="ECO:0000313" key="6">
    <source>
        <dbReference type="Proteomes" id="UP000054771"/>
    </source>
</evidence>
<keyword evidence="2" id="KW-1133">Transmembrane helix</keyword>
<dbReference type="InterPro" id="IPR015919">
    <property type="entry name" value="Cadherin-like_sf"/>
</dbReference>
<feature type="compositionally biased region" description="Basic and acidic residues" evidence="1">
    <location>
        <begin position="689"/>
        <end position="700"/>
    </location>
</feature>
<evidence type="ECO:0000259" key="4">
    <source>
        <dbReference type="SMART" id="SM00736"/>
    </source>
</evidence>
<evidence type="ECO:0000256" key="3">
    <source>
        <dbReference type="SAM" id="SignalP"/>
    </source>
</evidence>
<feature type="region of interest" description="Disordered" evidence="1">
    <location>
        <begin position="668"/>
        <end position="700"/>
    </location>
</feature>
<protein>
    <recommendedName>
        <fullName evidence="4">Dystroglycan-type cadherin-like domain-containing protein</fullName>
    </recommendedName>
</protein>
<evidence type="ECO:0000313" key="5">
    <source>
        <dbReference type="EMBL" id="CEN62122.1"/>
    </source>
</evidence>
<dbReference type="SUPFAM" id="SSF49313">
    <property type="entry name" value="Cadherin-like"/>
    <property type="match status" value="4"/>
</dbReference>
<organism evidence="5 6">
    <name type="scientific">Aspergillus calidoustus</name>
    <dbReference type="NCBI Taxonomy" id="454130"/>
    <lineage>
        <taxon>Eukaryota</taxon>
        <taxon>Fungi</taxon>
        <taxon>Dikarya</taxon>
        <taxon>Ascomycota</taxon>
        <taxon>Pezizomycotina</taxon>
        <taxon>Eurotiomycetes</taxon>
        <taxon>Eurotiomycetidae</taxon>
        <taxon>Eurotiales</taxon>
        <taxon>Aspergillaceae</taxon>
        <taxon>Aspergillus</taxon>
        <taxon>Aspergillus subgen. Nidulantes</taxon>
    </lineage>
</organism>
<dbReference type="GO" id="GO:0005509">
    <property type="term" value="F:calcium ion binding"/>
    <property type="evidence" value="ECO:0007669"/>
    <property type="project" value="InterPro"/>
</dbReference>
<feature type="domain" description="Dystroglycan-type cadherin-like" evidence="4">
    <location>
        <begin position="320"/>
        <end position="413"/>
    </location>
</feature>
<accession>A0A0U5GSY7</accession>
<keyword evidence="2" id="KW-0812">Transmembrane</keyword>